<evidence type="ECO:0000256" key="3">
    <source>
        <dbReference type="ARBA" id="ARBA00023211"/>
    </source>
</evidence>
<dbReference type="Gene3D" id="3.20.20.150">
    <property type="entry name" value="Divalent-metal-dependent TIM barrel enzymes"/>
    <property type="match status" value="1"/>
</dbReference>
<dbReference type="GO" id="GO:0019324">
    <property type="term" value="P:L-lyxose metabolic process"/>
    <property type="evidence" value="ECO:0007669"/>
    <property type="project" value="TreeGrafter"/>
</dbReference>
<accession>A0A6G4UAT3</accession>
<reference evidence="6 7" key="1">
    <citation type="submission" date="2020-02" db="EMBL/GenBank/DDBJ databases">
        <title>Whole-genome analyses of novel actinobacteria.</title>
        <authorList>
            <person name="Sahin N."/>
        </authorList>
    </citation>
    <scope>NUCLEOTIDE SEQUENCE [LARGE SCALE GENOMIC DNA]</scope>
    <source>
        <strain evidence="6 7">A7024</strain>
    </source>
</reference>
<keyword evidence="7" id="KW-1185">Reference proteome</keyword>
<dbReference type="InterPro" id="IPR036237">
    <property type="entry name" value="Xyl_isomerase-like_sf"/>
</dbReference>
<keyword evidence="5" id="KW-0684">Rhamnose metabolism</keyword>
<comment type="caution">
    <text evidence="6">The sequence shown here is derived from an EMBL/GenBank/DDBJ whole genome shotgun (WGS) entry which is preliminary data.</text>
</comment>
<dbReference type="InterPro" id="IPR009308">
    <property type="entry name" value="Rhamnose_isomerase"/>
</dbReference>
<keyword evidence="3" id="KW-0464">Manganese</keyword>
<sequence length="381" mass="41724">MIKAALKSQAIETPSWAYGNSGTRFKVFAQPGVPRTPWEKLDDAAQVHAATGVAPSVALHIPWDKVDDYAALSAYAKERGLRLGAINANVFQEDDYKLGSVTNPDPAVRRKALGHLLECVDIMDATGSKDLKLWFSDGTNYPGQDDIAARQDRLAEALSAVYERLGDGQRMLLEYKLFEPAFYTMDVPDWGTAYAHCLRLGEKAQVVVDTGHHAPGTNIEFIVALLLREKKLGGFDFNSRFYADDDLMVGAADPFQLFRIMYEVVRGGGFVPDIAFMLDQCHNIEAKIPAIIRSVMNVQEATAKALLVDREALGAAQASGDVLDANAVLMDAYNTDVRPLLAEVREEMGLDPDPVAAYRRTGWAEKIAAERVGGDQMGWGA</sequence>
<dbReference type="NCBIfam" id="TIGR02635">
    <property type="entry name" value="RhaI_grampos"/>
    <property type="match status" value="1"/>
</dbReference>
<evidence type="ECO:0000256" key="1">
    <source>
        <dbReference type="ARBA" id="ARBA00022490"/>
    </source>
</evidence>
<dbReference type="AlphaFoldDB" id="A0A6G4UAT3"/>
<evidence type="ECO:0000313" key="7">
    <source>
        <dbReference type="Proteomes" id="UP000481583"/>
    </source>
</evidence>
<dbReference type="PANTHER" id="PTHR30268:SF0">
    <property type="entry name" value="L-RHAMNOSE ISOMERASE"/>
    <property type="match status" value="1"/>
</dbReference>
<dbReference type="GO" id="GO:0019301">
    <property type="term" value="P:rhamnose catabolic process"/>
    <property type="evidence" value="ECO:0007669"/>
    <property type="project" value="TreeGrafter"/>
</dbReference>
<proteinExistence type="predicted"/>
<evidence type="ECO:0000256" key="5">
    <source>
        <dbReference type="ARBA" id="ARBA00023308"/>
    </source>
</evidence>
<dbReference type="EMBL" id="JAAKZV010000284">
    <property type="protein sequence ID" value="NGN69339.1"/>
    <property type="molecule type" value="Genomic_DNA"/>
</dbReference>
<dbReference type="GO" id="GO:0008740">
    <property type="term" value="F:L-rhamnose isomerase activity"/>
    <property type="evidence" value="ECO:0007669"/>
    <property type="project" value="UniProtKB-EC"/>
</dbReference>
<dbReference type="Proteomes" id="UP000481583">
    <property type="component" value="Unassembled WGS sequence"/>
</dbReference>
<dbReference type="PANTHER" id="PTHR30268">
    <property type="entry name" value="L-RHAMNOSE ISOMERASE"/>
    <property type="match status" value="1"/>
</dbReference>
<dbReference type="EC" id="5.3.1.14" evidence="6"/>
<dbReference type="RefSeq" id="WP_165244187.1">
    <property type="nucleotide sequence ID" value="NZ_JAAKZV010000284.1"/>
</dbReference>
<organism evidence="6 7">
    <name type="scientific">Streptomyces coryli</name>
    <dbReference type="NCBI Taxonomy" id="1128680"/>
    <lineage>
        <taxon>Bacteria</taxon>
        <taxon>Bacillati</taxon>
        <taxon>Actinomycetota</taxon>
        <taxon>Actinomycetes</taxon>
        <taxon>Kitasatosporales</taxon>
        <taxon>Streptomycetaceae</taxon>
        <taxon>Streptomyces</taxon>
    </lineage>
</organism>
<gene>
    <name evidence="6" type="primary">rhaI</name>
    <name evidence="6" type="ORF">G5C51_36315</name>
</gene>
<protein>
    <submittedName>
        <fullName evidence="6">L-rhamnose isomerase</fullName>
        <ecNumber evidence="6">5.3.1.14</ecNumber>
    </submittedName>
</protein>
<evidence type="ECO:0000256" key="2">
    <source>
        <dbReference type="ARBA" id="ARBA00022723"/>
    </source>
</evidence>
<dbReference type="SUPFAM" id="SSF51658">
    <property type="entry name" value="Xylose isomerase-like"/>
    <property type="match status" value="1"/>
</dbReference>
<dbReference type="FunFam" id="3.20.20.150:FF:000024">
    <property type="entry name" value="L-rhamnose isomerase"/>
    <property type="match status" value="1"/>
</dbReference>
<dbReference type="Pfam" id="PF06134">
    <property type="entry name" value="RhaA"/>
    <property type="match status" value="1"/>
</dbReference>
<keyword evidence="2" id="KW-0479">Metal-binding</keyword>
<dbReference type="InterPro" id="IPR050337">
    <property type="entry name" value="L-rhamnose_isomerase"/>
</dbReference>
<dbReference type="InterPro" id="IPR013457">
    <property type="entry name" value="Rhamnose_iso-rel"/>
</dbReference>
<keyword evidence="4 6" id="KW-0413">Isomerase</keyword>
<evidence type="ECO:0000313" key="6">
    <source>
        <dbReference type="EMBL" id="NGN69339.1"/>
    </source>
</evidence>
<evidence type="ECO:0000256" key="4">
    <source>
        <dbReference type="ARBA" id="ARBA00023235"/>
    </source>
</evidence>
<dbReference type="GO" id="GO:0046872">
    <property type="term" value="F:metal ion binding"/>
    <property type="evidence" value="ECO:0007669"/>
    <property type="project" value="UniProtKB-KW"/>
</dbReference>
<keyword evidence="1" id="KW-0963">Cytoplasm</keyword>
<name>A0A6G4UAT3_9ACTN</name>